<name>A0A1I2FFH5_9ACTN</name>
<dbReference type="STRING" id="380248.SAMN05216251_107304"/>
<gene>
    <name evidence="1" type="ORF">SAMN05216251_107304</name>
</gene>
<dbReference type="RefSeq" id="WP_093713934.1">
    <property type="nucleotide sequence ID" value="NZ_FONG01000007.1"/>
</dbReference>
<evidence type="ECO:0000313" key="1">
    <source>
        <dbReference type="EMBL" id="SFF03498.1"/>
    </source>
</evidence>
<proteinExistence type="predicted"/>
<sequence length="146" mass="16514">MTVAGVASTLIMLCGLSTALVLHLRSRTRRRQLEQERLAASWEALIRERDSARSEGAHLVQILSVYQRARRGSKAVVRWCDTGATQDAWFWDRHVPPGAYLLLRGHTGFGPHNHNPDVLYVHPHEVLRQLPAHAPGAWRSHNRPPI</sequence>
<dbReference type="OrthoDB" id="3543796at2"/>
<evidence type="ECO:0000313" key="2">
    <source>
        <dbReference type="Proteomes" id="UP000199323"/>
    </source>
</evidence>
<dbReference type="AlphaFoldDB" id="A0A1I2FFH5"/>
<accession>A0A1I2FFH5</accession>
<reference evidence="1 2" key="1">
    <citation type="submission" date="2016-10" db="EMBL/GenBank/DDBJ databases">
        <authorList>
            <person name="de Groot N.N."/>
        </authorList>
    </citation>
    <scope>NUCLEOTIDE SEQUENCE [LARGE SCALE GENOMIC DNA]</scope>
    <source>
        <strain evidence="1 2">CGMCC 4.3510</strain>
    </source>
</reference>
<dbReference type="EMBL" id="FONG01000007">
    <property type="protein sequence ID" value="SFF03498.1"/>
    <property type="molecule type" value="Genomic_DNA"/>
</dbReference>
<dbReference type="Proteomes" id="UP000199323">
    <property type="component" value="Unassembled WGS sequence"/>
</dbReference>
<organism evidence="1 2">
    <name type="scientific">Actinacidiphila alni</name>
    <dbReference type="NCBI Taxonomy" id="380248"/>
    <lineage>
        <taxon>Bacteria</taxon>
        <taxon>Bacillati</taxon>
        <taxon>Actinomycetota</taxon>
        <taxon>Actinomycetes</taxon>
        <taxon>Kitasatosporales</taxon>
        <taxon>Streptomycetaceae</taxon>
        <taxon>Actinacidiphila</taxon>
    </lineage>
</organism>
<protein>
    <submittedName>
        <fullName evidence="1">Uncharacterized protein</fullName>
    </submittedName>
</protein>
<keyword evidence="2" id="KW-1185">Reference proteome</keyword>